<keyword evidence="1" id="KW-0812">Transmembrane</keyword>
<feature type="transmembrane region" description="Helical" evidence="1">
    <location>
        <begin position="77"/>
        <end position="96"/>
    </location>
</feature>
<name>A0AAE3W4Z5_9ACTN</name>
<comment type="caution">
    <text evidence="2">The sequence shown here is derived from an EMBL/GenBank/DDBJ whole genome shotgun (WGS) entry which is preliminary data.</text>
</comment>
<accession>A0AAE3W4Z5</accession>
<evidence type="ECO:0000313" key="3">
    <source>
        <dbReference type="Proteomes" id="UP001240236"/>
    </source>
</evidence>
<dbReference type="Proteomes" id="UP001240236">
    <property type="component" value="Unassembled WGS sequence"/>
</dbReference>
<dbReference type="RefSeq" id="WP_307245077.1">
    <property type="nucleotide sequence ID" value="NZ_JAUSUZ010000001.1"/>
</dbReference>
<dbReference type="AlphaFoldDB" id="A0AAE3W4Z5"/>
<dbReference type="EMBL" id="JAUSUZ010000001">
    <property type="protein sequence ID" value="MDQ0369681.1"/>
    <property type="molecule type" value="Genomic_DNA"/>
</dbReference>
<gene>
    <name evidence="2" type="ORF">J2S42_006350</name>
</gene>
<organism evidence="2 3">
    <name type="scientific">Catenuloplanes indicus</name>
    <dbReference type="NCBI Taxonomy" id="137267"/>
    <lineage>
        <taxon>Bacteria</taxon>
        <taxon>Bacillati</taxon>
        <taxon>Actinomycetota</taxon>
        <taxon>Actinomycetes</taxon>
        <taxon>Micromonosporales</taxon>
        <taxon>Micromonosporaceae</taxon>
        <taxon>Catenuloplanes</taxon>
    </lineage>
</organism>
<evidence type="ECO:0000313" key="2">
    <source>
        <dbReference type="EMBL" id="MDQ0369681.1"/>
    </source>
</evidence>
<sequence>MIEYPLAAQQLTFVVTLLALIVGHQLGDHVMQTDHQASNKAGRGRAAVTAMLGHLAAYHVTVGTVLFVTAWALHLQLTWLGVTAGLLFSLVTHAVLDRRAVVRLVLQHTGSREFADQTTPVCGMYVADQSLHWACLLVSALLMARL</sequence>
<keyword evidence="1" id="KW-0472">Membrane</keyword>
<feature type="transmembrane region" description="Helical" evidence="1">
    <location>
        <begin position="47"/>
        <end position="71"/>
    </location>
</feature>
<protein>
    <recommendedName>
        <fullName evidence="4">DUF3307 domain-containing protein</fullName>
    </recommendedName>
</protein>
<dbReference type="Pfam" id="PF11750">
    <property type="entry name" value="DUF3307"/>
    <property type="match status" value="1"/>
</dbReference>
<keyword evidence="1" id="KW-1133">Transmembrane helix</keyword>
<evidence type="ECO:0000256" key="1">
    <source>
        <dbReference type="SAM" id="Phobius"/>
    </source>
</evidence>
<evidence type="ECO:0008006" key="4">
    <source>
        <dbReference type="Google" id="ProtNLM"/>
    </source>
</evidence>
<proteinExistence type="predicted"/>
<reference evidence="2 3" key="1">
    <citation type="submission" date="2023-07" db="EMBL/GenBank/DDBJ databases">
        <title>Sequencing the genomes of 1000 actinobacteria strains.</title>
        <authorList>
            <person name="Klenk H.-P."/>
        </authorList>
    </citation>
    <scope>NUCLEOTIDE SEQUENCE [LARGE SCALE GENOMIC DNA]</scope>
    <source>
        <strain evidence="2 3">DSM 44709</strain>
    </source>
</reference>
<feature type="transmembrane region" description="Helical" evidence="1">
    <location>
        <begin position="6"/>
        <end position="26"/>
    </location>
</feature>
<dbReference type="InterPro" id="IPR021737">
    <property type="entry name" value="Phage_phiKZ_Orf197"/>
</dbReference>
<keyword evidence="3" id="KW-1185">Reference proteome</keyword>